<gene>
    <name evidence="5" type="ORF">RND71_043478</name>
</gene>
<dbReference type="Proteomes" id="UP001291623">
    <property type="component" value="Unassembled WGS sequence"/>
</dbReference>
<sequence>MERKKSSSKNADQYEYFCEWEGCQTYLFTDLTEFFTHLKVHCQEFNVENDELSCHLYQRSGDMLLGVPFNIASYSILTHIICHLTGLKPGDFVHTIGDAHVYKNHIDGLSIQVTFDSGVEANLGEELTPTQVKNEPKIDWAADSNTLYTVVMTDPDAPSRIKPIKGEWRHWLIINVKGKDLSTGKTISEYVGAGPPPATDLHRYARSMVVREPDGTLRRANFKERQRLNSIYFPYNYRTVDMPKMFEPENLDKLLEKKNTSFFILERACLQFDPDDSDYIRKTTANVAQTLDINLAVYPLGQLIGTAAPNKIAQTNQ</sequence>
<dbReference type="InterPro" id="IPR036610">
    <property type="entry name" value="PEBP-like_sf"/>
</dbReference>
<dbReference type="PANTHER" id="PTHR11548">
    <property type="entry name" value="THYMIDYLATE SYNTHASE 1"/>
    <property type="match status" value="1"/>
</dbReference>
<dbReference type="InterPro" id="IPR036926">
    <property type="entry name" value="Thymidate_synth/dCMP_Mease_sf"/>
</dbReference>
<accession>A0AAE1UNE3</accession>
<dbReference type="Pfam" id="PF00303">
    <property type="entry name" value="Thymidylat_synt"/>
    <property type="match status" value="1"/>
</dbReference>
<dbReference type="PRINTS" id="PR00108">
    <property type="entry name" value="THYMDSNTHASE"/>
</dbReference>
<dbReference type="InterPro" id="IPR023451">
    <property type="entry name" value="Thymidate_synth/dCMP_Mease_dom"/>
</dbReference>
<dbReference type="GO" id="GO:0005829">
    <property type="term" value="C:cytosol"/>
    <property type="evidence" value="ECO:0007669"/>
    <property type="project" value="TreeGrafter"/>
</dbReference>
<reference evidence="5" key="1">
    <citation type="submission" date="2023-12" db="EMBL/GenBank/DDBJ databases">
        <title>Genome assembly of Anisodus tanguticus.</title>
        <authorList>
            <person name="Wang Y.-J."/>
        </authorList>
    </citation>
    <scope>NUCLEOTIDE SEQUENCE</scope>
    <source>
        <strain evidence="5">KB-2021</strain>
        <tissue evidence="5">Leaf</tissue>
    </source>
</reference>
<dbReference type="GO" id="GO:0032259">
    <property type="term" value="P:methylation"/>
    <property type="evidence" value="ECO:0007669"/>
    <property type="project" value="UniProtKB-KW"/>
</dbReference>
<dbReference type="PANTHER" id="PTHR11548:SF2">
    <property type="entry name" value="THYMIDYLATE SYNTHASE"/>
    <property type="match status" value="1"/>
</dbReference>
<protein>
    <recommendedName>
        <fullName evidence="1">thymidylate synthase</fullName>
        <ecNumber evidence="1">2.1.1.45</ecNumber>
    </recommendedName>
</protein>
<dbReference type="SUPFAM" id="SSF55831">
    <property type="entry name" value="Thymidylate synthase/dCMP hydroxymethylase"/>
    <property type="match status" value="1"/>
</dbReference>
<comment type="caution">
    <text evidence="5">The sequence shown here is derived from an EMBL/GenBank/DDBJ whole genome shotgun (WGS) entry which is preliminary data.</text>
</comment>
<keyword evidence="6" id="KW-1185">Reference proteome</keyword>
<dbReference type="AlphaFoldDB" id="A0AAE1UNE3"/>
<evidence type="ECO:0000259" key="4">
    <source>
        <dbReference type="Pfam" id="PF00303"/>
    </source>
</evidence>
<dbReference type="CDD" id="cd00866">
    <property type="entry name" value="PEBP_euk"/>
    <property type="match status" value="1"/>
</dbReference>
<dbReference type="GO" id="GO:0006231">
    <property type="term" value="P:dTMP biosynthetic process"/>
    <property type="evidence" value="ECO:0007669"/>
    <property type="project" value="InterPro"/>
</dbReference>
<feature type="domain" description="Thymidylate synthase/dCMP hydroxymethylase" evidence="4">
    <location>
        <begin position="43"/>
        <end position="114"/>
    </location>
</feature>
<dbReference type="Gene3D" id="3.30.572.10">
    <property type="entry name" value="Thymidylate synthase/dCMP hydroxymethylase domain"/>
    <property type="match status" value="1"/>
</dbReference>
<evidence type="ECO:0000313" key="5">
    <source>
        <dbReference type="EMBL" id="KAK4337162.1"/>
    </source>
</evidence>
<evidence type="ECO:0000256" key="2">
    <source>
        <dbReference type="ARBA" id="ARBA00022603"/>
    </source>
</evidence>
<keyword evidence="2" id="KW-0489">Methyltransferase</keyword>
<dbReference type="InterPro" id="IPR019374">
    <property type="entry name" value="Ribosomal_mS22"/>
</dbReference>
<dbReference type="NCBIfam" id="TIGR03284">
    <property type="entry name" value="thym_sym"/>
    <property type="match status" value="1"/>
</dbReference>
<organism evidence="5 6">
    <name type="scientific">Anisodus tanguticus</name>
    <dbReference type="NCBI Taxonomy" id="243964"/>
    <lineage>
        <taxon>Eukaryota</taxon>
        <taxon>Viridiplantae</taxon>
        <taxon>Streptophyta</taxon>
        <taxon>Embryophyta</taxon>
        <taxon>Tracheophyta</taxon>
        <taxon>Spermatophyta</taxon>
        <taxon>Magnoliopsida</taxon>
        <taxon>eudicotyledons</taxon>
        <taxon>Gunneridae</taxon>
        <taxon>Pentapetalae</taxon>
        <taxon>asterids</taxon>
        <taxon>lamiids</taxon>
        <taxon>Solanales</taxon>
        <taxon>Solanaceae</taxon>
        <taxon>Solanoideae</taxon>
        <taxon>Hyoscyameae</taxon>
        <taxon>Anisodus</taxon>
    </lineage>
</organism>
<dbReference type="GO" id="GO:0004799">
    <property type="term" value="F:thymidylate synthase activity"/>
    <property type="evidence" value="ECO:0007669"/>
    <property type="project" value="UniProtKB-EC"/>
</dbReference>
<dbReference type="SUPFAM" id="SSF49777">
    <property type="entry name" value="PEBP-like"/>
    <property type="match status" value="1"/>
</dbReference>
<dbReference type="EMBL" id="JAVYJV010000050">
    <property type="protein sequence ID" value="KAK4337162.1"/>
    <property type="molecule type" value="Genomic_DNA"/>
</dbReference>
<dbReference type="PROSITE" id="PS01220">
    <property type="entry name" value="PBP"/>
    <property type="match status" value="1"/>
</dbReference>
<dbReference type="InterPro" id="IPR001858">
    <property type="entry name" value="Phosphatidylethanolamine-bd_CS"/>
</dbReference>
<dbReference type="EC" id="2.1.1.45" evidence="1"/>
<evidence type="ECO:0000313" key="6">
    <source>
        <dbReference type="Proteomes" id="UP001291623"/>
    </source>
</evidence>
<keyword evidence="3" id="KW-0808">Transferase</keyword>
<dbReference type="InterPro" id="IPR035810">
    <property type="entry name" value="PEBP_euk"/>
</dbReference>
<proteinExistence type="predicted"/>
<dbReference type="GO" id="GO:0005739">
    <property type="term" value="C:mitochondrion"/>
    <property type="evidence" value="ECO:0007669"/>
    <property type="project" value="TreeGrafter"/>
</dbReference>
<dbReference type="Gene3D" id="3.90.280.10">
    <property type="entry name" value="PEBP-like"/>
    <property type="match status" value="1"/>
</dbReference>
<dbReference type="InterPro" id="IPR045097">
    <property type="entry name" value="Thymidate_synth/dCMP_Mease"/>
</dbReference>
<evidence type="ECO:0000256" key="3">
    <source>
        <dbReference type="ARBA" id="ARBA00022679"/>
    </source>
</evidence>
<name>A0AAE1UNE3_9SOLA</name>
<evidence type="ECO:0000256" key="1">
    <source>
        <dbReference type="ARBA" id="ARBA00011947"/>
    </source>
</evidence>
<dbReference type="Pfam" id="PF10245">
    <property type="entry name" value="MRP-S22"/>
    <property type="match status" value="1"/>
</dbReference>
<dbReference type="InterPro" id="IPR000398">
    <property type="entry name" value="Thymidylate_synthase"/>
</dbReference>